<feature type="transmembrane region" description="Helical" evidence="1">
    <location>
        <begin position="98"/>
        <end position="118"/>
    </location>
</feature>
<dbReference type="RefSeq" id="WP_167926000.1">
    <property type="nucleotide sequence ID" value="NZ_JAATVY010000009.1"/>
</dbReference>
<organism evidence="3 4">
    <name type="scientific">Planosporangium thailandense</name>
    <dbReference type="NCBI Taxonomy" id="765197"/>
    <lineage>
        <taxon>Bacteria</taxon>
        <taxon>Bacillati</taxon>
        <taxon>Actinomycetota</taxon>
        <taxon>Actinomycetes</taxon>
        <taxon>Micromonosporales</taxon>
        <taxon>Micromonosporaceae</taxon>
        <taxon>Planosporangium</taxon>
    </lineage>
</organism>
<evidence type="ECO:0000313" key="4">
    <source>
        <dbReference type="Proteomes" id="UP000722989"/>
    </source>
</evidence>
<comment type="caution">
    <text evidence="3">The sequence shown here is derived from an EMBL/GenBank/DDBJ whole genome shotgun (WGS) entry which is preliminary data.</text>
</comment>
<feature type="transmembrane region" description="Helical" evidence="1">
    <location>
        <begin position="130"/>
        <end position="149"/>
    </location>
</feature>
<feature type="transmembrane region" description="Helical" evidence="1">
    <location>
        <begin position="285"/>
        <end position="304"/>
    </location>
</feature>
<feature type="transmembrane region" description="Helical" evidence="1">
    <location>
        <begin position="193"/>
        <end position="210"/>
    </location>
</feature>
<dbReference type="NCBIfam" id="TIGR00254">
    <property type="entry name" value="GGDEF"/>
    <property type="match status" value="1"/>
</dbReference>
<evidence type="ECO:0000313" key="3">
    <source>
        <dbReference type="EMBL" id="NJC71110.1"/>
    </source>
</evidence>
<keyword evidence="1" id="KW-0812">Transmembrane</keyword>
<dbReference type="InterPro" id="IPR029787">
    <property type="entry name" value="Nucleotide_cyclase"/>
</dbReference>
<dbReference type="SUPFAM" id="SSF55073">
    <property type="entry name" value="Nucleotide cyclase"/>
    <property type="match status" value="1"/>
</dbReference>
<protein>
    <submittedName>
        <fullName evidence="3">GGDEF domain-containing protein</fullName>
    </submittedName>
</protein>
<dbReference type="PANTHER" id="PTHR45138:SF9">
    <property type="entry name" value="DIGUANYLATE CYCLASE DGCM-RELATED"/>
    <property type="match status" value="1"/>
</dbReference>
<reference evidence="3 4" key="1">
    <citation type="submission" date="2020-03" db="EMBL/GenBank/DDBJ databases">
        <title>WGS of the type strain of Planosporangium spp.</title>
        <authorList>
            <person name="Thawai C."/>
        </authorList>
    </citation>
    <scope>NUCLEOTIDE SEQUENCE [LARGE SCALE GENOMIC DNA]</scope>
    <source>
        <strain evidence="3 4">TBRC 5610</strain>
    </source>
</reference>
<dbReference type="CDD" id="cd01949">
    <property type="entry name" value="GGDEF"/>
    <property type="match status" value="1"/>
</dbReference>
<keyword evidence="1" id="KW-0472">Membrane</keyword>
<feature type="transmembrane region" description="Helical" evidence="1">
    <location>
        <begin position="40"/>
        <end position="58"/>
    </location>
</feature>
<dbReference type="EMBL" id="JAATVY010000009">
    <property type="protein sequence ID" value="NJC71110.1"/>
    <property type="molecule type" value="Genomic_DNA"/>
</dbReference>
<dbReference type="PROSITE" id="PS50887">
    <property type="entry name" value="GGDEF"/>
    <property type="match status" value="1"/>
</dbReference>
<keyword evidence="4" id="KW-1185">Reference proteome</keyword>
<dbReference type="Gene3D" id="3.30.70.270">
    <property type="match status" value="1"/>
</dbReference>
<dbReference type="InterPro" id="IPR043128">
    <property type="entry name" value="Rev_trsase/Diguanyl_cyclase"/>
</dbReference>
<name>A0ABX0Y0J7_9ACTN</name>
<feature type="domain" description="GGDEF" evidence="2">
    <location>
        <begin position="352"/>
        <end position="478"/>
    </location>
</feature>
<dbReference type="InterPro" id="IPR000160">
    <property type="entry name" value="GGDEF_dom"/>
</dbReference>
<keyword evidence="1" id="KW-1133">Transmembrane helix</keyword>
<dbReference type="SMART" id="SM00267">
    <property type="entry name" value="GGDEF"/>
    <property type="match status" value="1"/>
</dbReference>
<evidence type="ECO:0000256" key="1">
    <source>
        <dbReference type="SAM" id="Phobius"/>
    </source>
</evidence>
<dbReference type="PANTHER" id="PTHR45138">
    <property type="entry name" value="REGULATORY COMPONENTS OF SENSORY TRANSDUCTION SYSTEM"/>
    <property type="match status" value="1"/>
</dbReference>
<sequence length="478" mass="49769">MGAARPGRASPRGFVPAYLLAVALAAGIQAASPERALPFVYAATVALPLITIPIGVRANRIDRPLPLYILALGTGLSAASSVVSGIGDLFGPVPGGPVAAGILDLVAYVGVLAAAAILVAQQAPRDAGRVIDAALIGTCGAGMLWEWVLRSHLSPNYQTPAGTVSALVATLALMAILGSLLRVLRTATRARAPLALMLVALSIATLGRMFDQLGYPEGRSPFLWSPCWVSLAAAALHPAARYLTVPTHKEPDPVTSGRLLRLGLILAVIPLVGGVPQLFGQPSDGLLLTVGVLATIPLVLIRVGQLARQRTEAQDALAYQAAHDELTGLPNRRAVLEQLDRAVERFNAGELDQLTVLFCDLDGFKPVNDRLGHQVGDEVLRVAALRLHECVRASDLVGRFGGDEFLVICPHTCGDDIASRVERVFAAPLTVSAGPVTLGVSVGIARTSPGAPTTSDALVAAADGAMYAIKRARQAEAH</sequence>
<proteinExistence type="predicted"/>
<dbReference type="InterPro" id="IPR050469">
    <property type="entry name" value="Diguanylate_Cyclase"/>
</dbReference>
<accession>A0ABX0Y0J7</accession>
<dbReference type="Pfam" id="PF00990">
    <property type="entry name" value="GGDEF"/>
    <property type="match status" value="1"/>
</dbReference>
<feature type="transmembrane region" description="Helical" evidence="1">
    <location>
        <begin position="161"/>
        <end position="181"/>
    </location>
</feature>
<evidence type="ECO:0000259" key="2">
    <source>
        <dbReference type="PROSITE" id="PS50887"/>
    </source>
</evidence>
<dbReference type="Proteomes" id="UP000722989">
    <property type="component" value="Unassembled WGS sequence"/>
</dbReference>
<feature type="transmembrane region" description="Helical" evidence="1">
    <location>
        <begin position="259"/>
        <end position="279"/>
    </location>
</feature>
<feature type="transmembrane region" description="Helical" evidence="1">
    <location>
        <begin position="65"/>
        <end position="86"/>
    </location>
</feature>
<gene>
    <name evidence="3" type="ORF">HC031_15515</name>
</gene>
<feature type="transmembrane region" description="Helical" evidence="1">
    <location>
        <begin position="222"/>
        <end position="239"/>
    </location>
</feature>